<dbReference type="Proteomes" id="UP000177382">
    <property type="component" value="Unassembled WGS sequence"/>
</dbReference>
<proteinExistence type="predicted"/>
<sequence>MAFLKFIALSGTTGVTQNHYVYEYGNDMIVVDAGVGFPEAEMYGVDLVIPDFSYVKENKHKLRGILISHGHEDHLGALPFLLPQVNTQVYATRLVAGFIEDKLRDYRLKGYKLNVFDPERDTLTLGSFKVTPFRVSHSVPDGVGFAIDTPEGRVFHVADYKFDWTPVDGRPFDIAKCANLATEGTLAVVSDCLGANSPGYTESEAQIEEKIENLVLNFGKQVFFSTISSNISRMQQALNVAQKAGRKAVFIGRSIEKKAEIARSLGYLHYDGSLVISIKEARKLPSDKVFYIISGSYGQPGSALYRLAIGEHDFLKLSPDDLVIFSSDPAPPGSKANVDFLVDKLIEANAEVHYYDMQEDLHVSGHGSQNDIEMLFALLKPKFYIPIGGTMRHMRAYSQMAQKMGAKKEDVFELLPGETVEFSGKSAKKGGRVPVKDVLVDGLGIGDVGNVVLRDRQVLAKDGVAIAMLQVDRNARKLVGAPEIISRGFVYEAKHKDILIEAGKELASELEKKPSVDTHITRNITIEYLERYFFKRTGRRPMVIPVVVEL</sequence>
<evidence type="ECO:0000313" key="6">
    <source>
        <dbReference type="EMBL" id="OGM15883.1"/>
    </source>
</evidence>
<dbReference type="InterPro" id="IPR041636">
    <property type="entry name" value="RNase_J_C"/>
</dbReference>
<dbReference type="STRING" id="1802485.A2V97_03905"/>
<feature type="domain" description="Metallo-beta-lactamase" evidence="5">
    <location>
        <begin position="16"/>
        <end position="220"/>
    </location>
</feature>
<evidence type="ECO:0000259" key="5">
    <source>
        <dbReference type="SMART" id="SM00849"/>
    </source>
</evidence>
<dbReference type="Pfam" id="PF17770">
    <property type="entry name" value="RNase_J_C"/>
    <property type="match status" value="1"/>
</dbReference>
<dbReference type="PANTHER" id="PTHR43694">
    <property type="entry name" value="RIBONUCLEASE J"/>
    <property type="match status" value="1"/>
</dbReference>
<keyword evidence="4" id="KW-0694">RNA-binding</keyword>
<name>A0A1F7XLL1_9BACT</name>
<dbReference type="GO" id="GO:0004527">
    <property type="term" value="F:exonuclease activity"/>
    <property type="evidence" value="ECO:0007669"/>
    <property type="project" value="UniProtKB-KW"/>
</dbReference>
<dbReference type="Pfam" id="PF12706">
    <property type="entry name" value="Lactamase_B_2"/>
    <property type="match status" value="1"/>
</dbReference>
<accession>A0A1F7XLL1</accession>
<dbReference type="Gene3D" id="3.60.15.10">
    <property type="entry name" value="Ribonuclease Z/Hydroxyacylglutathione hydrolase-like"/>
    <property type="match status" value="1"/>
</dbReference>
<keyword evidence="2" id="KW-0540">Nuclease</keyword>
<comment type="caution">
    <text evidence="6">The sequence shown here is derived from an EMBL/GenBank/DDBJ whole genome shotgun (WGS) entry which is preliminary data.</text>
</comment>
<evidence type="ECO:0000256" key="1">
    <source>
        <dbReference type="ARBA" id="ARBA00022490"/>
    </source>
</evidence>
<dbReference type="InterPro" id="IPR036866">
    <property type="entry name" value="RibonucZ/Hydroxyglut_hydro"/>
</dbReference>
<dbReference type="InterPro" id="IPR004613">
    <property type="entry name" value="RNase_J"/>
</dbReference>
<evidence type="ECO:0000313" key="7">
    <source>
        <dbReference type="Proteomes" id="UP000177382"/>
    </source>
</evidence>
<dbReference type="SMART" id="SM00849">
    <property type="entry name" value="Lactamase_B"/>
    <property type="match status" value="1"/>
</dbReference>
<dbReference type="GO" id="GO:0046872">
    <property type="term" value="F:metal ion binding"/>
    <property type="evidence" value="ECO:0007669"/>
    <property type="project" value="InterPro"/>
</dbReference>
<dbReference type="CDD" id="cd07714">
    <property type="entry name" value="RNaseJ_MBL-fold"/>
    <property type="match status" value="1"/>
</dbReference>
<keyword evidence="1" id="KW-0963">Cytoplasm</keyword>
<protein>
    <recommendedName>
        <fullName evidence="5">Metallo-beta-lactamase domain-containing protein</fullName>
    </recommendedName>
</protein>
<dbReference type="SUPFAM" id="SSF56281">
    <property type="entry name" value="Metallo-hydrolase/oxidoreductase"/>
    <property type="match status" value="1"/>
</dbReference>
<organism evidence="6 7">
    <name type="scientific">Candidatus Woesebacteria bacterium RBG_16_42_24</name>
    <dbReference type="NCBI Taxonomy" id="1802485"/>
    <lineage>
        <taxon>Bacteria</taxon>
        <taxon>Candidatus Woeseibacteriota</taxon>
    </lineage>
</organism>
<evidence type="ECO:0000256" key="4">
    <source>
        <dbReference type="ARBA" id="ARBA00022884"/>
    </source>
</evidence>
<dbReference type="NCBIfam" id="TIGR00649">
    <property type="entry name" value="MG423"/>
    <property type="match status" value="1"/>
</dbReference>
<dbReference type="GO" id="GO:0003723">
    <property type="term" value="F:RNA binding"/>
    <property type="evidence" value="ECO:0007669"/>
    <property type="project" value="UniProtKB-KW"/>
</dbReference>
<dbReference type="EMBL" id="MGFX01000001">
    <property type="protein sequence ID" value="OGM15883.1"/>
    <property type="molecule type" value="Genomic_DNA"/>
</dbReference>
<dbReference type="Gene3D" id="3.40.50.10710">
    <property type="entry name" value="Metallo-hydrolase/oxidoreductase"/>
    <property type="match status" value="1"/>
</dbReference>
<dbReference type="Gene3D" id="3.10.20.580">
    <property type="match status" value="1"/>
</dbReference>
<dbReference type="PANTHER" id="PTHR43694:SF1">
    <property type="entry name" value="RIBONUCLEASE J"/>
    <property type="match status" value="1"/>
</dbReference>
<dbReference type="AlphaFoldDB" id="A0A1F7XLL1"/>
<evidence type="ECO:0000256" key="2">
    <source>
        <dbReference type="ARBA" id="ARBA00022722"/>
    </source>
</evidence>
<dbReference type="Pfam" id="PF22505">
    <property type="entry name" value="RNase_J_b_CASP"/>
    <property type="match status" value="1"/>
</dbReference>
<evidence type="ECO:0000256" key="3">
    <source>
        <dbReference type="ARBA" id="ARBA00022839"/>
    </source>
</evidence>
<dbReference type="InterPro" id="IPR001279">
    <property type="entry name" value="Metallo-B-lactamas"/>
</dbReference>
<reference evidence="6 7" key="1">
    <citation type="journal article" date="2016" name="Nat. Commun.">
        <title>Thousands of microbial genomes shed light on interconnected biogeochemical processes in an aquifer system.</title>
        <authorList>
            <person name="Anantharaman K."/>
            <person name="Brown C.T."/>
            <person name="Hug L.A."/>
            <person name="Sharon I."/>
            <person name="Castelle C.J."/>
            <person name="Probst A.J."/>
            <person name="Thomas B.C."/>
            <person name="Singh A."/>
            <person name="Wilkins M.J."/>
            <person name="Karaoz U."/>
            <person name="Brodie E.L."/>
            <person name="Williams K.H."/>
            <person name="Hubbard S.S."/>
            <person name="Banfield J.F."/>
        </authorList>
    </citation>
    <scope>NUCLEOTIDE SEQUENCE [LARGE SCALE GENOMIC DNA]</scope>
</reference>
<keyword evidence="3" id="KW-0378">Hydrolase</keyword>
<dbReference type="InterPro" id="IPR055132">
    <property type="entry name" value="RNase_J_b_CASP"/>
</dbReference>
<keyword evidence="3" id="KW-0269">Exonuclease</keyword>
<gene>
    <name evidence="6" type="ORF">A2V97_03905</name>
</gene>
<dbReference type="InterPro" id="IPR042173">
    <property type="entry name" value="RNase_J_2"/>
</dbReference>